<evidence type="ECO:0000313" key="2">
    <source>
        <dbReference type="Proteomes" id="UP000215914"/>
    </source>
</evidence>
<dbReference type="Gramene" id="mRNA:HanXRQr2_Chr07g0308521">
    <property type="protein sequence ID" value="mRNA:HanXRQr2_Chr07g0308521"/>
    <property type="gene ID" value="HanXRQr2_Chr07g0308521"/>
</dbReference>
<reference evidence="1" key="1">
    <citation type="journal article" date="2017" name="Nature">
        <title>The sunflower genome provides insights into oil metabolism, flowering and Asterid evolution.</title>
        <authorList>
            <person name="Badouin H."/>
            <person name="Gouzy J."/>
            <person name="Grassa C.J."/>
            <person name="Murat F."/>
            <person name="Staton S.E."/>
            <person name="Cottret L."/>
            <person name="Lelandais-Briere C."/>
            <person name="Owens G.L."/>
            <person name="Carrere S."/>
            <person name="Mayjonade B."/>
            <person name="Legrand L."/>
            <person name="Gill N."/>
            <person name="Kane N.C."/>
            <person name="Bowers J.E."/>
            <person name="Hubner S."/>
            <person name="Bellec A."/>
            <person name="Berard A."/>
            <person name="Berges H."/>
            <person name="Blanchet N."/>
            <person name="Boniface M.C."/>
            <person name="Brunel D."/>
            <person name="Catrice O."/>
            <person name="Chaidir N."/>
            <person name="Claudel C."/>
            <person name="Donnadieu C."/>
            <person name="Faraut T."/>
            <person name="Fievet G."/>
            <person name="Helmstetter N."/>
            <person name="King M."/>
            <person name="Knapp S.J."/>
            <person name="Lai Z."/>
            <person name="Le Paslier M.C."/>
            <person name="Lippi Y."/>
            <person name="Lorenzon L."/>
            <person name="Mandel J.R."/>
            <person name="Marage G."/>
            <person name="Marchand G."/>
            <person name="Marquand E."/>
            <person name="Bret-Mestries E."/>
            <person name="Morien E."/>
            <person name="Nambeesan S."/>
            <person name="Nguyen T."/>
            <person name="Pegot-Espagnet P."/>
            <person name="Pouilly N."/>
            <person name="Raftis F."/>
            <person name="Sallet E."/>
            <person name="Schiex T."/>
            <person name="Thomas J."/>
            <person name="Vandecasteele C."/>
            <person name="Vares D."/>
            <person name="Vear F."/>
            <person name="Vautrin S."/>
            <person name="Crespi M."/>
            <person name="Mangin B."/>
            <person name="Burke J.M."/>
            <person name="Salse J."/>
            <person name="Munos S."/>
            <person name="Vincourt P."/>
            <person name="Rieseberg L.H."/>
            <person name="Langlade N.B."/>
        </authorList>
    </citation>
    <scope>NUCLEOTIDE SEQUENCE</scope>
    <source>
        <tissue evidence="1">Leaves</tissue>
    </source>
</reference>
<dbReference type="AlphaFoldDB" id="A0A9K3IN08"/>
<protein>
    <submittedName>
        <fullName evidence="1">Uncharacterized protein</fullName>
    </submittedName>
</protein>
<organism evidence="1 2">
    <name type="scientific">Helianthus annuus</name>
    <name type="common">Common sunflower</name>
    <dbReference type="NCBI Taxonomy" id="4232"/>
    <lineage>
        <taxon>Eukaryota</taxon>
        <taxon>Viridiplantae</taxon>
        <taxon>Streptophyta</taxon>
        <taxon>Embryophyta</taxon>
        <taxon>Tracheophyta</taxon>
        <taxon>Spermatophyta</taxon>
        <taxon>Magnoliopsida</taxon>
        <taxon>eudicotyledons</taxon>
        <taxon>Gunneridae</taxon>
        <taxon>Pentapetalae</taxon>
        <taxon>asterids</taxon>
        <taxon>campanulids</taxon>
        <taxon>Asterales</taxon>
        <taxon>Asteraceae</taxon>
        <taxon>Asteroideae</taxon>
        <taxon>Heliantheae alliance</taxon>
        <taxon>Heliantheae</taxon>
        <taxon>Helianthus</taxon>
    </lineage>
</organism>
<proteinExistence type="predicted"/>
<name>A0A9K3IN08_HELAN</name>
<sequence>MVYGFAARVPNKDRKSNFRHYMPTGLNNSTTHLIMLSSALSMG</sequence>
<comment type="caution">
    <text evidence="1">The sequence shown here is derived from an EMBL/GenBank/DDBJ whole genome shotgun (WGS) entry which is preliminary data.</text>
</comment>
<dbReference type="Proteomes" id="UP000215914">
    <property type="component" value="Unassembled WGS sequence"/>
</dbReference>
<keyword evidence="2" id="KW-1185">Reference proteome</keyword>
<gene>
    <name evidence="1" type="ORF">HanXRQr2_Chr07g0308521</name>
</gene>
<reference evidence="1" key="2">
    <citation type="submission" date="2020-06" db="EMBL/GenBank/DDBJ databases">
        <title>Helianthus annuus Genome sequencing and assembly Release 2.</title>
        <authorList>
            <person name="Gouzy J."/>
            <person name="Langlade N."/>
            <person name="Munos S."/>
        </authorList>
    </citation>
    <scope>NUCLEOTIDE SEQUENCE</scope>
    <source>
        <tissue evidence="1">Leaves</tissue>
    </source>
</reference>
<accession>A0A9K3IN08</accession>
<evidence type="ECO:0000313" key="1">
    <source>
        <dbReference type="EMBL" id="KAF5799787.1"/>
    </source>
</evidence>
<dbReference type="EMBL" id="MNCJ02000322">
    <property type="protein sequence ID" value="KAF5799787.1"/>
    <property type="molecule type" value="Genomic_DNA"/>
</dbReference>